<dbReference type="Pfam" id="PF09719">
    <property type="entry name" value="C_GCAxxG_C_C"/>
    <property type="match status" value="1"/>
</dbReference>
<dbReference type="OrthoDB" id="9791535at2"/>
<organism evidence="1 2">
    <name type="scientific">Tannerella forsythia</name>
    <name type="common">Bacteroides forsythus</name>
    <dbReference type="NCBI Taxonomy" id="28112"/>
    <lineage>
        <taxon>Bacteria</taxon>
        <taxon>Pseudomonadati</taxon>
        <taxon>Bacteroidota</taxon>
        <taxon>Bacteroidia</taxon>
        <taxon>Bacteroidales</taxon>
        <taxon>Tannerellaceae</taxon>
        <taxon>Tannerella</taxon>
    </lineage>
</organism>
<sequence>MGPINVEERVQKARRLFSEGYNCAQSVLLAYADVFGMEPQLAAKISAPLGGGVGKMREVCGTVSGMAIIAGLMEPAADPSDKEAKMKNYALVQELAGAFRKVNGSIICRELLVKEDEKDVTASSSHTSASIRKRPCAEYVATAARLVGEKLQERS</sequence>
<evidence type="ECO:0000313" key="1">
    <source>
        <dbReference type="EMBL" id="RRD62931.1"/>
    </source>
</evidence>
<dbReference type="AlphaFoldDB" id="A0A3P1XWM9"/>
<accession>A0A3P1XWM9</accession>
<proteinExistence type="predicted"/>
<dbReference type="Proteomes" id="UP000278609">
    <property type="component" value="Unassembled WGS sequence"/>
</dbReference>
<comment type="caution">
    <text evidence="1">The sequence shown here is derived from an EMBL/GenBank/DDBJ whole genome shotgun (WGS) entry which is preliminary data.</text>
</comment>
<dbReference type="NCBIfam" id="TIGR01909">
    <property type="entry name" value="C_GCAxxG_C_C"/>
    <property type="match status" value="1"/>
</dbReference>
<evidence type="ECO:0000313" key="2">
    <source>
        <dbReference type="Proteomes" id="UP000278609"/>
    </source>
</evidence>
<name>A0A3P1XWM9_TANFO</name>
<protein>
    <submittedName>
        <fullName evidence="1">C_GCAxxG_C_C family protein</fullName>
    </submittedName>
</protein>
<gene>
    <name evidence="1" type="ORF">EII40_00905</name>
</gene>
<dbReference type="RefSeq" id="WP_124750397.1">
    <property type="nucleotide sequence ID" value="NZ_RQYS01000003.1"/>
</dbReference>
<reference evidence="1 2" key="1">
    <citation type="submission" date="2018-11" db="EMBL/GenBank/DDBJ databases">
        <title>Genomes From Bacteria Associated with the Canine Oral Cavity: a Test Case for Automated Genome-Based Taxonomic Assignment.</title>
        <authorList>
            <person name="Coil D.A."/>
            <person name="Jospin G."/>
            <person name="Darling A.E."/>
            <person name="Wallis C."/>
            <person name="Davis I.J."/>
            <person name="Harris S."/>
            <person name="Eisen J.A."/>
            <person name="Holcombe L.J."/>
            <person name="O'Flynn C."/>
        </authorList>
    </citation>
    <scope>NUCLEOTIDE SEQUENCE [LARGE SCALE GENOMIC DNA]</scope>
    <source>
        <strain evidence="1 2">OH2617_COT-023</strain>
    </source>
</reference>
<dbReference type="EMBL" id="RQYS01000003">
    <property type="protein sequence ID" value="RRD62931.1"/>
    <property type="molecule type" value="Genomic_DNA"/>
</dbReference>
<dbReference type="InterPro" id="IPR010181">
    <property type="entry name" value="CGCAxxGCC_motif"/>
</dbReference>